<sequence>MSDELKRMLDQVHTGITTFDFEGKETPCILVDAKKYENIRAKVEGQPFAVNTDLNILQDGLGNVFVEVVLTFSIGNISEKFLINAKTDLKFFETLANTSMFVLNSPESQYGKDNVIAVQLPRPEKAHDALEIIKSALIPKNQ</sequence>
<dbReference type="AlphaFoldDB" id="A0A081RMM5"/>
<accession>A0A081RMM5</accession>
<name>A0A081RMM5_9ARCH</name>
<dbReference type="Proteomes" id="UP000028059">
    <property type="component" value="Unassembled WGS sequence"/>
</dbReference>
<gene>
    <name evidence="1" type="ORF">AAA799N04_01092</name>
</gene>
<evidence type="ECO:0000313" key="1">
    <source>
        <dbReference type="EMBL" id="KEQ56448.1"/>
    </source>
</evidence>
<reference evidence="1 2" key="1">
    <citation type="submission" date="2014-06" db="EMBL/GenBank/DDBJ databases">
        <authorList>
            <person name="Ngugi D.K."/>
            <person name="Blom J."/>
            <person name="Alam I."/>
            <person name="Rashid M."/>
            <person name="Ba Alawi W."/>
            <person name="Zhang G."/>
            <person name="Hikmawan T."/>
            <person name="Guan Y."/>
            <person name="Antunes A."/>
            <person name="Siam R."/>
            <person name="ElDorry H."/>
            <person name="Bajic V."/>
            <person name="Stingl U."/>
        </authorList>
    </citation>
    <scope>NUCLEOTIDE SEQUENCE [LARGE SCALE GENOMIC DNA]</scope>
    <source>
        <strain evidence="1">SCGC AAA799-N04</strain>
    </source>
</reference>
<dbReference type="PATRIC" id="fig|1502293.3.peg.1017"/>
<keyword evidence="2" id="KW-1185">Reference proteome</keyword>
<proteinExistence type="predicted"/>
<evidence type="ECO:0000313" key="2">
    <source>
        <dbReference type="Proteomes" id="UP000028059"/>
    </source>
</evidence>
<comment type="caution">
    <text evidence="1">The sequence shown here is derived from an EMBL/GenBank/DDBJ whole genome shotgun (WGS) entry which is preliminary data.</text>
</comment>
<dbReference type="EMBL" id="JOKN01000018">
    <property type="protein sequence ID" value="KEQ56448.1"/>
    <property type="molecule type" value="Genomic_DNA"/>
</dbReference>
<protein>
    <submittedName>
        <fullName evidence="1">Uncharacterized protein</fullName>
    </submittedName>
</protein>
<organism evidence="1 2">
    <name type="scientific">Marine Group I thaumarchaeote SCGC AAA799-N04</name>
    <dbReference type="NCBI Taxonomy" id="1502293"/>
    <lineage>
        <taxon>Archaea</taxon>
        <taxon>Nitrososphaerota</taxon>
        <taxon>Marine Group I</taxon>
    </lineage>
</organism>